<dbReference type="InterPro" id="IPR008952">
    <property type="entry name" value="Tetraspanin_EC2_sf"/>
</dbReference>
<dbReference type="RefSeq" id="XP_023249408.1">
    <property type="nucleotide sequence ID" value="XM_023393640.1"/>
</dbReference>
<dbReference type="PANTHER" id="PTHR19282">
    <property type="entry name" value="TETRASPANIN"/>
    <property type="match status" value="1"/>
</dbReference>
<evidence type="ECO:0000256" key="2">
    <source>
        <dbReference type="ARBA" id="ARBA00006840"/>
    </source>
</evidence>
<reference evidence="8" key="2">
    <citation type="submission" date="2025-09" db="UniProtKB">
        <authorList>
            <consortium name="Ensembl"/>
        </authorList>
    </citation>
    <scope>IDENTIFICATION</scope>
</reference>
<keyword evidence="9" id="KW-1185">Reference proteome</keyword>
<keyword evidence="3 7" id="KW-0812">Transmembrane</keyword>
<dbReference type="InterPro" id="IPR018499">
    <property type="entry name" value="Tetraspanin/Peripherin"/>
</dbReference>
<evidence type="ECO:0000313" key="9">
    <source>
        <dbReference type="Proteomes" id="UP000261360"/>
    </source>
</evidence>
<keyword evidence="4 7" id="KW-1133">Transmembrane helix</keyword>
<dbReference type="PRINTS" id="PR00259">
    <property type="entry name" value="TMFOUR"/>
</dbReference>
<evidence type="ECO:0000256" key="1">
    <source>
        <dbReference type="ARBA" id="ARBA00004141"/>
    </source>
</evidence>
<feature type="transmembrane region" description="Helical" evidence="7">
    <location>
        <begin position="82"/>
        <end position="107"/>
    </location>
</feature>
<feature type="region of interest" description="Disordered" evidence="6">
    <location>
        <begin position="269"/>
        <end position="300"/>
    </location>
</feature>
<dbReference type="Gene3D" id="1.10.1450.10">
    <property type="entry name" value="Tetraspanin"/>
    <property type="match status" value="1"/>
</dbReference>
<feature type="transmembrane region" description="Helical" evidence="7">
    <location>
        <begin position="12"/>
        <end position="35"/>
    </location>
</feature>
<comment type="similarity">
    <text evidence="2">Belongs to the tetraspanin (TM4SF) family.</text>
</comment>
<dbReference type="AlphaFoldDB" id="A0A3B4WIZ5"/>
<evidence type="ECO:0000313" key="8">
    <source>
        <dbReference type="Ensembl" id="ENSSLDP00000002442.1"/>
    </source>
</evidence>
<dbReference type="PROSITE" id="PS51257">
    <property type="entry name" value="PROKAR_LIPOPROTEIN"/>
    <property type="match status" value="1"/>
</dbReference>
<dbReference type="PROSITE" id="PS00421">
    <property type="entry name" value="TM4_1"/>
    <property type="match status" value="1"/>
</dbReference>
<feature type="transmembrane region" description="Helical" evidence="7">
    <location>
        <begin position="55"/>
        <end position="75"/>
    </location>
</feature>
<dbReference type="OrthoDB" id="6361633at2759"/>
<dbReference type="Proteomes" id="UP000261360">
    <property type="component" value="Unplaced"/>
</dbReference>
<dbReference type="PANTHER" id="PTHR19282:SF159">
    <property type="entry name" value="TETRASPANIN-15"/>
    <property type="match status" value="1"/>
</dbReference>
<dbReference type="Pfam" id="PF00335">
    <property type="entry name" value="Tetraspanin"/>
    <property type="match status" value="1"/>
</dbReference>
<protein>
    <submittedName>
        <fullName evidence="8">CD82 antigen-like</fullName>
    </submittedName>
</protein>
<proteinExistence type="inferred from homology"/>
<accession>A0A3B4WIZ5</accession>
<organism evidence="8 9">
    <name type="scientific">Seriola lalandi dorsalis</name>
    <dbReference type="NCBI Taxonomy" id="1841481"/>
    <lineage>
        <taxon>Eukaryota</taxon>
        <taxon>Metazoa</taxon>
        <taxon>Chordata</taxon>
        <taxon>Craniata</taxon>
        <taxon>Vertebrata</taxon>
        <taxon>Euteleostomi</taxon>
        <taxon>Actinopterygii</taxon>
        <taxon>Neopterygii</taxon>
        <taxon>Teleostei</taxon>
        <taxon>Neoteleostei</taxon>
        <taxon>Acanthomorphata</taxon>
        <taxon>Carangaria</taxon>
        <taxon>Carangiformes</taxon>
        <taxon>Carangidae</taxon>
        <taxon>Seriola</taxon>
    </lineage>
</organism>
<name>A0A3B4WIZ5_SERLL</name>
<evidence type="ECO:0000256" key="7">
    <source>
        <dbReference type="SAM" id="Phobius"/>
    </source>
</evidence>
<dbReference type="InterPro" id="IPR018503">
    <property type="entry name" value="Tetraspanin_CS"/>
</dbReference>
<keyword evidence="5 7" id="KW-0472">Membrane</keyword>
<dbReference type="GeneTree" id="ENSGT00940000167105"/>
<comment type="subcellular location">
    <subcellularLocation>
        <location evidence="1">Membrane</location>
        <topology evidence="1">Multi-pass membrane protein</topology>
    </subcellularLocation>
</comment>
<dbReference type="KEGG" id="slal:111644692"/>
<dbReference type="Ensembl" id="ENSSLDT00000002542.1">
    <property type="protein sequence ID" value="ENSSLDP00000002442.1"/>
    <property type="gene ID" value="ENSSLDG00000001982.1"/>
</dbReference>
<sequence>MKLEVKIQLLKFFSAVFNSLFLALGLSVAGCAVWILFGKGNFLTVLSSVELTTVAFGLLIIGGVVVSVSVVGCIGADGEHRFLLLTYLGFLIILVLGQLFVTLLLLISRNKIEQSLDAAVDRIILQYGGSSSQDALMDNVQHYGKCCGRTGPADWLKNSYIQSLNLTRPDVLPCSCFSSYRRSFNLSWCSELLNYTEPLYGRGNSSYDQGCRQTLSVWLQENALTILGMDVSLVLIQVLQFVVMVYLYRAVGRKASLKRSNRLIDPDHAHLDHAPAEDPDYGEQNDASPDPNGGYIHTAYHHDNQNHNRVYMEPAQGYS</sequence>
<evidence type="ECO:0000256" key="5">
    <source>
        <dbReference type="ARBA" id="ARBA00023136"/>
    </source>
</evidence>
<dbReference type="SUPFAM" id="SSF48652">
    <property type="entry name" value="Tetraspanin"/>
    <property type="match status" value="1"/>
</dbReference>
<evidence type="ECO:0000256" key="6">
    <source>
        <dbReference type="SAM" id="MobiDB-lite"/>
    </source>
</evidence>
<dbReference type="GeneID" id="111644692"/>
<feature type="transmembrane region" description="Helical" evidence="7">
    <location>
        <begin position="223"/>
        <end position="248"/>
    </location>
</feature>
<reference evidence="8" key="1">
    <citation type="submission" date="2025-08" db="UniProtKB">
        <authorList>
            <consortium name="Ensembl"/>
        </authorList>
    </citation>
    <scope>IDENTIFICATION</scope>
</reference>
<dbReference type="GO" id="GO:0005886">
    <property type="term" value="C:plasma membrane"/>
    <property type="evidence" value="ECO:0007669"/>
    <property type="project" value="TreeGrafter"/>
</dbReference>
<evidence type="ECO:0000256" key="3">
    <source>
        <dbReference type="ARBA" id="ARBA00022692"/>
    </source>
</evidence>
<evidence type="ECO:0000256" key="4">
    <source>
        <dbReference type="ARBA" id="ARBA00022989"/>
    </source>
</evidence>